<protein>
    <recommendedName>
        <fullName evidence="3">Nucleotidyl transferase AbiEii toxin, Type IV TA system</fullName>
    </recommendedName>
</protein>
<proteinExistence type="predicted"/>
<evidence type="ECO:0000313" key="1">
    <source>
        <dbReference type="EMBL" id="QZP39739.1"/>
    </source>
</evidence>
<dbReference type="InterPro" id="IPR014942">
    <property type="entry name" value="AbiEii"/>
</dbReference>
<evidence type="ECO:0008006" key="3">
    <source>
        <dbReference type="Google" id="ProtNLM"/>
    </source>
</evidence>
<sequence>MVRQYYIPQVTALSEQELQAVFEAAEPPICLLGGWAVHLHVNPGFHSEHSREYIGSRDIDIGVHVDSDWSDEELLGTPIGTSISAIEDLGYTKSRFGFVQNFLRDSQERISEDEASEYGMHEVFQVYVDVIPNTTELDGFREVFGFKPPAESLLAPVFEDDRGEPLSEYVSWSPSSQKLIVPPALLAAMKIRSLPDRDKSHKRVKDVSDLHALLWYVKDYGEMKTDALEYVSKSDLGRMEDAVDETIFENAAQLLQIDQQLISDSITRLMQ</sequence>
<dbReference type="RefSeq" id="WP_222609488.1">
    <property type="nucleotide sequence ID" value="NZ_CP081960.1"/>
</dbReference>
<dbReference type="EMBL" id="CP081960">
    <property type="protein sequence ID" value="QZP39739.1"/>
    <property type="molecule type" value="Genomic_DNA"/>
</dbReference>
<accession>A0A8T8WIN8</accession>
<evidence type="ECO:0000313" key="2">
    <source>
        <dbReference type="Proteomes" id="UP000826254"/>
    </source>
</evidence>
<gene>
    <name evidence="1" type="ORF">K6T50_17340</name>
</gene>
<organism evidence="1 2">
    <name type="scientific">Halobaculum magnesiiphilum</name>
    <dbReference type="NCBI Taxonomy" id="1017351"/>
    <lineage>
        <taxon>Archaea</taxon>
        <taxon>Methanobacteriati</taxon>
        <taxon>Methanobacteriota</taxon>
        <taxon>Stenosarchaea group</taxon>
        <taxon>Halobacteria</taxon>
        <taxon>Halobacteriales</taxon>
        <taxon>Haloferacaceae</taxon>
        <taxon>Halobaculum</taxon>
    </lineage>
</organism>
<name>A0A8T8WIN8_9EURY</name>
<keyword evidence="2" id="KW-1185">Reference proteome</keyword>
<dbReference type="Pfam" id="PF08843">
    <property type="entry name" value="AbiEii"/>
    <property type="match status" value="1"/>
</dbReference>
<keyword evidence="1" id="KW-0614">Plasmid</keyword>
<dbReference type="AlphaFoldDB" id="A0A8T8WIN8"/>
<dbReference type="KEGG" id="hmp:K6T50_17340"/>
<dbReference type="GeneID" id="67179944"/>
<geneLocation type="plasmid" evidence="1 2">
    <name>unnamed2</name>
</geneLocation>
<dbReference type="Proteomes" id="UP000826254">
    <property type="component" value="Plasmid unnamed2"/>
</dbReference>
<reference evidence="1 2" key="1">
    <citation type="journal article" date="2021" name="Int. J. Syst. Evol. Microbiol.">
        <title>Halobaculum halophilum sp. nov. and Halobaculum salinum sp. nov., isolated from salt lake and saline soil.</title>
        <authorList>
            <person name="Cui H.L."/>
            <person name="Shi X.W."/>
            <person name="Yin X.M."/>
            <person name="Yang X.Y."/>
            <person name="Hou J."/>
            <person name="Zhu L."/>
        </authorList>
    </citation>
    <scope>NUCLEOTIDE SEQUENCE [LARGE SCALE GENOMIC DNA]</scope>
    <source>
        <strain evidence="1 2">NBRC 109044</strain>
    </source>
</reference>